<sequence length="297" mass="34262">MTISAVKYRSDLQGIRALAITAVLLFHFYPLRFPNGHIGVDQFFVLSGFLMSMMFEREKHLGFEEVACFYYRRARRILPSYLLVILLSLIASHFILSLYLQASNWESAIYALMLITNIEAAESIRDYLRMLTRTSDLFTRTWSICLEMQFYFIFPLIFLIYKSMPFLIANLFLIIVGKGFAFNMVHARLWQFILGKTENSSYRAFSVSYLQLVRIPLKIKEVIVSTFLTAGLIHSHPTNYSSILSSKYTTYVGKLSYSLYLVHWPIYTAIKMQKSENALGKSAESQLCNTVIAKTKA</sequence>
<dbReference type="STRING" id="334426.A0A0R3PH68"/>
<proteinExistence type="predicted"/>
<reference evidence="5" key="1">
    <citation type="submission" date="2017-02" db="UniProtKB">
        <authorList>
            <consortium name="WormBaseParasite"/>
        </authorList>
    </citation>
    <scope>IDENTIFICATION</scope>
</reference>
<keyword evidence="4" id="KW-1185">Reference proteome</keyword>
<evidence type="ECO:0000256" key="1">
    <source>
        <dbReference type="SAM" id="Phobius"/>
    </source>
</evidence>
<dbReference type="WBParaSite" id="ACOC_0000369501-mRNA-1">
    <property type="protein sequence ID" value="ACOC_0000369501-mRNA-1"/>
    <property type="gene ID" value="ACOC_0000369501"/>
</dbReference>
<keyword evidence="1" id="KW-1133">Transmembrane helix</keyword>
<accession>A0A0R3PH68</accession>
<organism evidence="5">
    <name type="scientific">Angiostrongylus costaricensis</name>
    <name type="common">Nematode worm</name>
    <dbReference type="NCBI Taxonomy" id="334426"/>
    <lineage>
        <taxon>Eukaryota</taxon>
        <taxon>Metazoa</taxon>
        <taxon>Ecdysozoa</taxon>
        <taxon>Nematoda</taxon>
        <taxon>Chromadorea</taxon>
        <taxon>Rhabditida</taxon>
        <taxon>Rhabditina</taxon>
        <taxon>Rhabditomorpha</taxon>
        <taxon>Strongyloidea</taxon>
        <taxon>Metastrongylidae</taxon>
        <taxon>Angiostrongylus</taxon>
    </lineage>
</organism>
<evidence type="ECO:0000313" key="3">
    <source>
        <dbReference type="EMBL" id="VDM55281.1"/>
    </source>
</evidence>
<keyword evidence="1" id="KW-0472">Membrane</keyword>
<gene>
    <name evidence="3" type="ORF">ACOC_LOCUS3696</name>
</gene>
<dbReference type="Proteomes" id="UP000267027">
    <property type="component" value="Unassembled WGS sequence"/>
</dbReference>
<dbReference type="Pfam" id="PF01757">
    <property type="entry name" value="Acyl_transf_3"/>
    <property type="match status" value="1"/>
</dbReference>
<dbReference type="OrthoDB" id="10061508at2759"/>
<name>A0A0R3PH68_ANGCS</name>
<dbReference type="GO" id="GO:0016747">
    <property type="term" value="F:acyltransferase activity, transferring groups other than amino-acyl groups"/>
    <property type="evidence" value="ECO:0007669"/>
    <property type="project" value="InterPro"/>
</dbReference>
<dbReference type="InterPro" id="IPR002656">
    <property type="entry name" value="Acyl_transf_3_dom"/>
</dbReference>
<dbReference type="GO" id="GO:0000271">
    <property type="term" value="P:polysaccharide biosynthetic process"/>
    <property type="evidence" value="ECO:0007669"/>
    <property type="project" value="TreeGrafter"/>
</dbReference>
<evidence type="ECO:0000313" key="5">
    <source>
        <dbReference type="WBParaSite" id="ACOC_0000369501-mRNA-1"/>
    </source>
</evidence>
<dbReference type="GO" id="GO:0016020">
    <property type="term" value="C:membrane"/>
    <property type="evidence" value="ECO:0007669"/>
    <property type="project" value="TreeGrafter"/>
</dbReference>
<dbReference type="PANTHER" id="PTHR23028">
    <property type="entry name" value="ACETYLTRANSFERASE"/>
    <property type="match status" value="1"/>
</dbReference>
<evidence type="ECO:0000313" key="4">
    <source>
        <dbReference type="Proteomes" id="UP000267027"/>
    </source>
</evidence>
<feature type="domain" description="Acyltransferase 3" evidence="2">
    <location>
        <begin position="11"/>
        <end position="176"/>
    </location>
</feature>
<keyword evidence="1" id="KW-0812">Transmembrane</keyword>
<dbReference type="OMA" id="ERSEFWI"/>
<dbReference type="EMBL" id="UYYA01001300">
    <property type="protein sequence ID" value="VDM55281.1"/>
    <property type="molecule type" value="Genomic_DNA"/>
</dbReference>
<protein>
    <submittedName>
        <fullName evidence="5">Acyl_transf_3 domain-containing protein</fullName>
    </submittedName>
</protein>
<dbReference type="AlphaFoldDB" id="A0A0R3PH68"/>
<evidence type="ECO:0000259" key="2">
    <source>
        <dbReference type="Pfam" id="PF01757"/>
    </source>
</evidence>
<dbReference type="InterPro" id="IPR050879">
    <property type="entry name" value="Acyltransferase_3"/>
</dbReference>
<feature type="transmembrane region" description="Helical" evidence="1">
    <location>
        <begin position="81"/>
        <end position="102"/>
    </location>
</feature>
<reference evidence="3 4" key="2">
    <citation type="submission" date="2018-11" db="EMBL/GenBank/DDBJ databases">
        <authorList>
            <consortium name="Pathogen Informatics"/>
        </authorList>
    </citation>
    <scope>NUCLEOTIDE SEQUENCE [LARGE SCALE GENOMIC DNA]</scope>
    <source>
        <strain evidence="3 4">Costa Rica</strain>
    </source>
</reference>
<dbReference type="PANTHER" id="PTHR23028:SF127">
    <property type="entry name" value="ACYL_TRANSF_3 DOMAIN-CONTAINING PROTEIN-RELATED"/>
    <property type="match status" value="1"/>
</dbReference>